<dbReference type="Pfam" id="PF13460">
    <property type="entry name" value="NAD_binding_10"/>
    <property type="match status" value="1"/>
</dbReference>
<organism evidence="2 3">
    <name type="scientific">Micromonospora echinofusca</name>
    <dbReference type="NCBI Taxonomy" id="47858"/>
    <lineage>
        <taxon>Bacteria</taxon>
        <taxon>Bacillati</taxon>
        <taxon>Actinomycetota</taxon>
        <taxon>Actinomycetes</taxon>
        <taxon>Micromonosporales</taxon>
        <taxon>Micromonosporaceae</taxon>
        <taxon>Micromonospora</taxon>
    </lineage>
</organism>
<proteinExistence type="predicted"/>
<dbReference type="InterPro" id="IPR036291">
    <property type="entry name" value="NAD(P)-bd_dom_sf"/>
</dbReference>
<dbReference type="Gene3D" id="3.40.50.720">
    <property type="entry name" value="NAD(P)-binding Rossmann-like Domain"/>
    <property type="match status" value="1"/>
</dbReference>
<evidence type="ECO:0000313" key="2">
    <source>
        <dbReference type="EMBL" id="MBO4204587.1"/>
    </source>
</evidence>
<protein>
    <submittedName>
        <fullName evidence="2">NAD(P)H-binding protein</fullName>
    </submittedName>
</protein>
<reference evidence="2 3" key="1">
    <citation type="submission" date="2019-12" db="EMBL/GenBank/DDBJ databases">
        <title>Whole genome sequencing of endophytic Actinobacterium Micromonospora sp. MPMI6T.</title>
        <authorList>
            <person name="Evv R."/>
            <person name="Podile A.R."/>
        </authorList>
    </citation>
    <scope>NUCLEOTIDE SEQUENCE [LARGE SCALE GENOMIC DNA]</scope>
    <source>
        <strain evidence="2 3">MPMI6</strain>
    </source>
</reference>
<comment type="caution">
    <text evidence="2">The sequence shown here is derived from an EMBL/GenBank/DDBJ whole genome shotgun (WGS) entry which is preliminary data.</text>
</comment>
<dbReference type="Proteomes" id="UP000823521">
    <property type="component" value="Unassembled WGS sequence"/>
</dbReference>
<dbReference type="PANTHER" id="PTHR43355:SF2">
    <property type="entry name" value="FLAVIN REDUCTASE (NADPH)"/>
    <property type="match status" value="1"/>
</dbReference>
<feature type="domain" description="NAD(P)-binding" evidence="1">
    <location>
        <begin position="3"/>
        <end position="200"/>
    </location>
</feature>
<dbReference type="InterPro" id="IPR016040">
    <property type="entry name" value="NAD(P)-bd_dom"/>
</dbReference>
<sequence>MFGAGGRAGRQVVAEAVSRGHRVTAVVRDAVRHRDLAAPAVTVAEGDITSVGDVARLSAGHRAVVHAAARTDVPADSFFPVAGRALVEGLPVAGVNRLVVIGIGTVLETAPGVAVHDAPGFPAEGRAFSRGHAAQLDVLRGAVGVDWVVLAPPPVLLDDAAPRTGRYRTGGHQLLSGGPDPAAFSYADLAVAVVDEIDSPRHHRTLVAVGW</sequence>
<keyword evidence="3" id="KW-1185">Reference proteome</keyword>
<accession>A0ABS3VJ83</accession>
<dbReference type="EMBL" id="WVUH01000003">
    <property type="protein sequence ID" value="MBO4204587.1"/>
    <property type="molecule type" value="Genomic_DNA"/>
</dbReference>
<dbReference type="SUPFAM" id="SSF51735">
    <property type="entry name" value="NAD(P)-binding Rossmann-fold domains"/>
    <property type="match status" value="1"/>
</dbReference>
<dbReference type="PANTHER" id="PTHR43355">
    <property type="entry name" value="FLAVIN REDUCTASE (NADPH)"/>
    <property type="match status" value="1"/>
</dbReference>
<evidence type="ECO:0000259" key="1">
    <source>
        <dbReference type="Pfam" id="PF13460"/>
    </source>
</evidence>
<evidence type="ECO:0000313" key="3">
    <source>
        <dbReference type="Proteomes" id="UP000823521"/>
    </source>
</evidence>
<gene>
    <name evidence="2" type="ORF">GSF22_00960</name>
</gene>
<name>A0ABS3VJ83_MICEH</name>
<dbReference type="InterPro" id="IPR051606">
    <property type="entry name" value="Polyketide_Oxido-like"/>
</dbReference>